<evidence type="ECO:0000313" key="2">
    <source>
        <dbReference type="Proteomes" id="UP000077881"/>
    </source>
</evidence>
<dbReference type="Proteomes" id="UP000077881">
    <property type="component" value="Unassembled WGS sequence"/>
</dbReference>
<accession>A0A178A3S7</accession>
<dbReference type="AlphaFoldDB" id="A0A178A3S7"/>
<comment type="caution">
    <text evidence="1">The sequence shown here is derived from an EMBL/GenBank/DDBJ whole genome shotgun (WGS) entry which is preliminary data.</text>
</comment>
<protein>
    <submittedName>
        <fullName evidence="1">Uncharacterized protein</fullName>
    </submittedName>
</protein>
<name>A0A178A3S7_9BACI</name>
<gene>
    <name evidence="1" type="ORF">ABB05_06485</name>
</gene>
<organism evidence="1 2">
    <name type="scientific">Lederbergia galactosidilytica</name>
    <dbReference type="NCBI Taxonomy" id="217031"/>
    <lineage>
        <taxon>Bacteria</taxon>
        <taxon>Bacillati</taxon>
        <taxon>Bacillota</taxon>
        <taxon>Bacilli</taxon>
        <taxon>Bacillales</taxon>
        <taxon>Bacillaceae</taxon>
        <taxon>Lederbergia</taxon>
    </lineage>
</organism>
<sequence>SEQKVSKIYFGRRLGHVSKHACLKMRKKWRDPDQSRTKIHFTRLLPLWQSSEKVPFDSYAYLHKMRNDT</sequence>
<proteinExistence type="predicted"/>
<evidence type="ECO:0000313" key="1">
    <source>
        <dbReference type="EMBL" id="OAK73738.1"/>
    </source>
</evidence>
<feature type="non-terminal residue" evidence="1">
    <location>
        <position position="1"/>
    </location>
</feature>
<dbReference type="EMBL" id="LDJR01000030">
    <property type="protein sequence ID" value="OAK73738.1"/>
    <property type="molecule type" value="Genomic_DNA"/>
</dbReference>
<keyword evidence="2" id="KW-1185">Reference proteome</keyword>
<reference evidence="1 2" key="1">
    <citation type="submission" date="2015-05" db="EMBL/GenBank/DDBJ databases">
        <title>Comparison of genome.</title>
        <authorList>
            <person name="Zheng Z."/>
            <person name="Sun M."/>
        </authorList>
    </citation>
    <scope>NUCLEOTIDE SEQUENCE [LARGE SCALE GENOMIC DNA]</scope>
    <source>
        <strain evidence="1 2">G25-74</strain>
    </source>
</reference>